<evidence type="ECO:0000313" key="2">
    <source>
        <dbReference type="EMBL" id="QHW11986.1"/>
    </source>
</evidence>
<organism evidence="2 3">
    <name type="scientific">Agrobacterium tumefaciens</name>
    <dbReference type="NCBI Taxonomy" id="358"/>
    <lineage>
        <taxon>Bacteria</taxon>
        <taxon>Pseudomonadati</taxon>
        <taxon>Pseudomonadota</taxon>
        <taxon>Alphaproteobacteria</taxon>
        <taxon>Hyphomicrobiales</taxon>
        <taxon>Rhizobiaceae</taxon>
        <taxon>Rhizobium/Agrobacterium group</taxon>
        <taxon>Agrobacterium</taxon>
        <taxon>Agrobacterium tumefaciens complex</taxon>
    </lineage>
</organism>
<accession>A0AAP9LGS7</accession>
<name>A0AAP9LGS7_AGRTU</name>
<protein>
    <submittedName>
        <fullName evidence="2">Uncharacterized protein</fullName>
    </submittedName>
</protein>
<reference evidence="2 3" key="1">
    <citation type="journal article" date="2017" name="Genome Announc.">
        <title>Draft Genome Sequence of Agrobacterium tumefaciens Biovar 1 Strain 186, Isolated from Walnut.</title>
        <authorList>
            <person name="Poret-Peterson A.T."/>
            <person name="Bhatnagar S."/>
            <person name="McClean A.E."/>
            <person name="Kluepfel D.A."/>
        </authorList>
    </citation>
    <scope>NUCLEOTIDE SEQUENCE [LARGE SCALE GENOMIC DNA]</scope>
    <source>
        <strain evidence="2 3">186</strain>
    </source>
</reference>
<dbReference type="Proteomes" id="UP001265315">
    <property type="component" value="Unassembled WGS sequence"/>
</dbReference>
<gene>
    <name evidence="2" type="ORF">CG010_27945</name>
    <name evidence="1" type="ORF">J2W61_000817</name>
</gene>
<reference evidence="1" key="3">
    <citation type="submission" date="2023-07" db="EMBL/GenBank/DDBJ databases">
        <title>Sorghum-associated microbial communities from plants grown in Nebraska, USA.</title>
        <authorList>
            <person name="Schachtman D."/>
        </authorList>
    </citation>
    <scope>NUCLEOTIDE SEQUENCE</scope>
    <source>
        <strain evidence="1">1457</strain>
    </source>
</reference>
<evidence type="ECO:0000313" key="3">
    <source>
        <dbReference type="Proteomes" id="UP000222296"/>
    </source>
</evidence>
<dbReference type="Proteomes" id="UP000222296">
    <property type="component" value="Chromosome Circular"/>
</dbReference>
<dbReference type="EMBL" id="CP042274">
    <property type="protein sequence ID" value="QHW11986.1"/>
    <property type="molecule type" value="Genomic_DNA"/>
</dbReference>
<dbReference type="AlphaFoldDB" id="A0AAP9LGS7"/>
<dbReference type="RefSeq" id="WP_003508051.1">
    <property type="nucleotide sequence ID" value="NZ_CP029044.1"/>
</dbReference>
<proteinExistence type="predicted"/>
<evidence type="ECO:0000313" key="1">
    <source>
        <dbReference type="EMBL" id="MDR6700989.1"/>
    </source>
</evidence>
<sequence>MTRIVAVAIVDKAALAAFQGATLQWKKFDCNVFGREGFQQAFVGKL</sequence>
<dbReference type="EMBL" id="JAVDSW010000001">
    <property type="protein sequence ID" value="MDR6700989.1"/>
    <property type="molecule type" value="Genomic_DNA"/>
</dbReference>
<reference evidence="2" key="2">
    <citation type="submission" date="2019-07" db="EMBL/GenBank/DDBJ databases">
        <authorList>
            <person name="Poret-Peterson A.T."/>
            <person name="Bhatnagar S."/>
            <person name="Chen L."/>
            <person name="McClean A.E."/>
            <person name="Kluepfel D.A."/>
        </authorList>
    </citation>
    <scope>NUCLEOTIDE SEQUENCE</scope>
    <source>
        <strain evidence="2">186</strain>
    </source>
</reference>